<name>A0ABY5NKH5_9MICO</name>
<proteinExistence type="predicted"/>
<dbReference type="Gene3D" id="3.40.50.300">
    <property type="entry name" value="P-loop containing nucleotide triphosphate hydrolases"/>
    <property type="match status" value="1"/>
</dbReference>
<feature type="domain" description="Branched-chain amino acid ATP-binding cassette transporter C-terminal" evidence="4">
    <location>
        <begin position="25"/>
        <end position="49"/>
    </location>
</feature>
<dbReference type="InterPro" id="IPR032823">
    <property type="entry name" value="BCA_ABC_TP_C"/>
</dbReference>
<dbReference type="Pfam" id="PF12399">
    <property type="entry name" value="BCA_ABC_TP_C"/>
    <property type="match status" value="1"/>
</dbReference>
<dbReference type="InterPro" id="IPR027417">
    <property type="entry name" value="P-loop_NTPase"/>
</dbReference>
<keyword evidence="1" id="KW-0813">Transport</keyword>
<keyword evidence="2" id="KW-0547">Nucleotide-binding</keyword>
<evidence type="ECO:0000256" key="3">
    <source>
        <dbReference type="ARBA" id="ARBA00022840"/>
    </source>
</evidence>
<reference evidence="5" key="1">
    <citation type="submission" date="2022-01" db="EMBL/GenBank/DDBJ databases">
        <title>Microbacterium eymi and Microbacterium rhizovicinus sp. nov., isolated from the rhizospheric soil of Elymus tsukushiensis, a plant native to the Dokdo Islands, Republic of Korea.</title>
        <authorList>
            <person name="Hwang Y.J."/>
        </authorList>
    </citation>
    <scope>NUCLEOTIDE SEQUENCE</scope>
    <source>
        <strain evidence="5">KUDC0405</strain>
    </source>
</reference>
<dbReference type="PANTHER" id="PTHR45772:SF9">
    <property type="entry name" value="CONSERVED COMPONENT OF ABC TRANSPORTER FOR NATURAL AMINO ACIDS"/>
    <property type="match status" value="1"/>
</dbReference>
<dbReference type="EMBL" id="CP091139">
    <property type="protein sequence ID" value="UUT35657.1"/>
    <property type="molecule type" value="Genomic_DNA"/>
</dbReference>
<gene>
    <name evidence="5" type="ORF">L2X98_20525</name>
</gene>
<dbReference type="InterPro" id="IPR051120">
    <property type="entry name" value="ABC_AA/LPS_Transport"/>
</dbReference>
<evidence type="ECO:0000256" key="2">
    <source>
        <dbReference type="ARBA" id="ARBA00022741"/>
    </source>
</evidence>
<dbReference type="PANTHER" id="PTHR45772">
    <property type="entry name" value="CONSERVED COMPONENT OF ABC TRANSPORTER FOR NATURAL AMINO ACIDS-RELATED"/>
    <property type="match status" value="1"/>
</dbReference>
<protein>
    <recommendedName>
        <fullName evidence="4">Branched-chain amino acid ATP-binding cassette transporter C-terminal domain-containing protein</fullName>
    </recommendedName>
</protein>
<keyword evidence="3" id="KW-0067">ATP-binding</keyword>
<organism evidence="5 6">
    <name type="scientific">Microbacterium elymi</name>
    <dbReference type="NCBI Taxonomy" id="2909587"/>
    <lineage>
        <taxon>Bacteria</taxon>
        <taxon>Bacillati</taxon>
        <taxon>Actinomycetota</taxon>
        <taxon>Actinomycetes</taxon>
        <taxon>Micrococcales</taxon>
        <taxon>Microbacteriaceae</taxon>
        <taxon>Microbacterium</taxon>
    </lineage>
</organism>
<accession>A0ABY5NKH5</accession>
<evidence type="ECO:0000256" key="1">
    <source>
        <dbReference type="ARBA" id="ARBA00022448"/>
    </source>
</evidence>
<evidence type="ECO:0000313" key="6">
    <source>
        <dbReference type="Proteomes" id="UP001054811"/>
    </source>
</evidence>
<dbReference type="RefSeq" id="WP_259612273.1">
    <property type="nucleotide sequence ID" value="NZ_CP091139.2"/>
</dbReference>
<evidence type="ECO:0000313" key="5">
    <source>
        <dbReference type="EMBL" id="UUT35657.1"/>
    </source>
</evidence>
<keyword evidence="6" id="KW-1185">Reference proteome</keyword>
<dbReference type="SUPFAM" id="SSF52540">
    <property type="entry name" value="P-loop containing nucleoside triphosphate hydrolases"/>
    <property type="match status" value="1"/>
</dbReference>
<dbReference type="Proteomes" id="UP001054811">
    <property type="component" value="Chromosome"/>
</dbReference>
<evidence type="ECO:0000259" key="4">
    <source>
        <dbReference type="Pfam" id="PF12399"/>
    </source>
</evidence>
<sequence length="56" mass="6233">MLLVEHKIDLVMTLSDRVIVMDGGRVVASGSPDDVRREPAVIEAYLGRRRERKGVA</sequence>